<dbReference type="OrthoDB" id="4389638at2"/>
<dbReference type="EMBL" id="AMEM01000040">
    <property type="protein sequence ID" value="EKX88129.1"/>
    <property type="molecule type" value="Genomic_DNA"/>
</dbReference>
<evidence type="ECO:0000313" key="1">
    <source>
        <dbReference type="EMBL" id="EKX88129.1"/>
    </source>
</evidence>
<dbReference type="RefSeq" id="WP_006062297.1">
    <property type="nucleotide sequence ID" value="NZ_KB290824.1"/>
</dbReference>
<gene>
    <name evidence="1" type="ORF">HMPREF9997_02493</name>
</gene>
<organism evidence="1 2">
    <name type="scientific">Corynebacterium durum F0235</name>
    <dbReference type="NCBI Taxonomy" id="1035195"/>
    <lineage>
        <taxon>Bacteria</taxon>
        <taxon>Bacillati</taxon>
        <taxon>Actinomycetota</taxon>
        <taxon>Actinomycetes</taxon>
        <taxon>Mycobacteriales</taxon>
        <taxon>Corynebacteriaceae</taxon>
        <taxon>Corynebacterium</taxon>
    </lineage>
</organism>
<comment type="caution">
    <text evidence="1">The sequence shown here is derived from an EMBL/GenBank/DDBJ whole genome shotgun (WGS) entry which is preliminary data.</text>
</comment>
<accession>L1MAU8</accession>
<dbReference type="STRING" id="1035195.HMPREF9997_02493"/>
<reference evidence="1 2" key="1">
    <citation type="submission" date="2012-05" db="EMBL/GenBank/DDBJ databases">
        <authorList>
            <person name="Weinstock G."/>
            <person name="Sodergren E."/>
            <person name="Lobos E.A."/>
            <person name="Fulton L."/>
            <person name="Fulton R."/>
            <person name="Courtney L."/>
            <person name="Fronick C."/>
            <person name="O'Laughlin M."/>
            <person name="Godfrey J."/>
            <person name="Wilson R.M."/>
            <person name="Miner T."/>
            <person name="Farmer C."/>
            <person name="Delehaunty K."/>
            <person name="Cordes M."/>
            <person name="Minx P."/>
            <person name="Tomlinson C."/>
            <person name="Chen J."/>
            <person name="Wollam A."/>
            <person name="Pepin K.H."/>
            <person name="Bhonagiri V."/>
            <person name="Zhang X."/>
            <person name="Suruliraj S."/>
            <person name="Warren W."/>
            <person name="Mitreva M."/>
            <person name="Mardis E.R."/>
            <person name="Wilson R.K."/>
        </authorList>
    </citation>
    <scope>NUCLEOTIDE SEQUENCE [LARGE SCALE GENOMIC DNA]</scope>
    <source>
        <strain evidence="1 2">F0235</strain>
    </source>
</reference>
<proteinExistence type="predicted"/>
<dbReference type="Proteomes" id="UP000010445">
    <property type="component" value="Unassembled WGS sequence"/>
</dbReference>
<sequence>MPKMMIPPFEAFEKPEFHIGGDPDLVWETSATWTSFNDTAEEIIAELHGLPIDEFRGTEGEYYSAQVKEIRPKLLSDISEVHGAVGALLDSYGQTLGEHLFEMWGTAKDGRIKHQAVVDAINAYNIAEQNAIKAKAYAASAVRTAIIVT</sequence>
<keyword evidence="2" id="KW-1185">Reference proteome</keyword>
<protein>
    <submittedName>
        <fullName evidence="1">Uncharacterized protein</fullName>
    </submittedName>
</protein>
<dbReference type="PATRIC" id="fig|1035195.3.peg.2227"/>
<dbReference type="AlphaFoldDB" id="L1MAU8"/>
<name>L1MAU8_9CORY</name>
<evidence type="ECO:0000313" key="2">
    <source>
        <dbReference type="Proteomes" id="UP000010445"/>
    </source>
</evidence>
<dbReference type="HOGENOM" id="CLU_1746538_0_0_11"/>